<dbReference type="OMA" id="HCPTWSW"/>
<keyword evidence="8" id="KW-0072">Autophagy</keyword>
<dbReference type="InterPro" id="IPR007135">
    <property type="entry name" value="Atg3/Atg10"/>
</dbReference>
<evidence type="ECO:0000256" key="2">
    <source>
        <dbReference type="ARBA" id="ARBA00007683"/>
    </source>
</evidence>
<dbReference type="GO" id="GO:0044804">
    <property type="term" value="P:nucleophagy"/>
    <property type="evidence" value="ECO:0007669"/>
    <property type="project" value="TreeGrafter"/>
</dbReference>
<evidence type="ECO:0000256" key="6">
    <source>
        <dbReference type="ARBA" id="ARBA00022786"/>
    </source>
</evidence>
<dbReference type="STRING" id="51031.W2T0K1"/>
<dbReference type="PANTHER" id="PTHR12866">
    <property type="entry name" value="UBIQUITIN-LIKE-CONJUGATING ENZYME ATG3"/>
    <property type="match status" value="1"/>
</dbReference>
<keyword evidence="4" id="KW-0813">Transport</keyword>
<dbReference type="OrthoDB" id="1584384at2759"/>
<comment type="subcellular location">
    <subcellularLocation>
        <location evidence="1">Cytoplasm</location>
    </subcellularLocation>
</comment>
<dbReference type="GO" id="GO:0015031">
    <property type="term" value="P:protein transport"/>
    <property type="evidence" value="ECO:0007669"/>
    <property type="project" value="UniProtKB-KW"/>
</dbReference>
<gene>
    <name evidence="10" type="ORF">NECAME_12737</name>
</gene>
<protein>
    <recommendedName>
        <fullName evidence="3">Ubiquitin-like-conjugating enzyme ATG3</fullName>
    </recommendedName>
    <alternativeName>
        <fullName evidence="9">Autophagy-related protein 3</fullName>
    </alternativeName>
</protein>
<dbReference type="FunFam" id="3.30.1460.50:FF:000003">
    <property type="entry name" value="Autophagy-related protein 3"/>
    <property type="match status" value="1"/>
</dbReference>
<dbReference type="Gene3D" id="3.30.1460.50">
    <property type="match status" value="1"/>
</dbReference>
<dbReference type="CTD" id="25352765"/>
<evidence type="ECO:0000256" key="4">
    <source>
        <dbReference type="ARBA" id="ARBA00022448"/>
    </source>
</evidence>
<evidence type="ECO:0000256" key="8">
    <source>
        <dbReference type="ARBA" id="ARBA00023006"/>
    </source>
</evidence>
<dbReference type="GO" id="GO:0061723">
    <property type="term" value="P:glycophagy"/>
    <property type="evidence" value="ECO:0007669"/>
    <property type="project" value="TreeGrafter"/>
</dbReference>
<dbReference type="EMBL" id="KI660335">
    <property type="protein sequence ID" value="ETN74751.1"/>
    <property type="molecule type" value="Genomic_DNA"/>
</dbReference>
<dbReference type="GO" id="GO:0000045">
    <property type="term" value="P:autophagosome assembly"/>
    <property type="evidence" value="ECO:0007669"/>
    <property type="project" value="TreeGrafter"/>
</dbReference>
<comment type="similarity">
    <text evidence="2">Belongs to the ATG3 family.</text>
</comment>
<dbReference type="Pfam" id="PF03987">
    <property type="entry name" value="Autophagy_act_C"/>
    <property type="match status" value="1"/>
</dbReference>
<keyword evidence="6" id="KW-0833">Ubl conjugation pathway</keyword>
<evidence type="ECO:0000313" key="11">
    <source>
        <dbReference type="Proteomes" id="UP000053676"/>
    </source>
</evidence>
<evidence type="ECO:0000256" key="7">
    <source>
        <dbReference type="ARBA" id="ARBA00022927"/>
    </source>
</evidence>
<keyword evidence="7" id="KW-0653">Protein transport</keyword>
<keyword evidence="11" id="KW-1185">Reference proteome</keyword>
<dbReference type="AlphaFoldDB" id="W2T0K1"/>
<accession>W2T0K1</accession>
<dbReference type="GeneID" id="25352765"/>
<dbReference type="GO" id="GO:0019776">
    <property type="term" value="F:Atg8-family ligase activity"/>
    <property type="evidence" value="ECO:0007669"/>
    <property type="project" value="TreeGrafter"/>
</dbReference>
<proteinExistence type="inferred from homology"/>
<sequence length="310" mass="35387">MDMQNLVNNLKSTALSVGEMLTPVLKESKFRETGVLTPEEFVIAGDHLVHHCSTWKWSKAADPSRMRSYLPEDKQFLIVRNVPCHKRCRQMEYDASQEKILSSEEIGAEDGFAGDEDSGWVDTHHFGHEGSEQARNVELCATVNDNSNGDGDDEDEDEPAMDLDDFVESGGLEDIDPNRYVASRSVAVAEMEKPRTYDLHITYDKYYQVPRLFLMGYDENRKPLTVEQTYEDFSADHANKTITVEGHPHIDCDMPTVHPCRHAEMMKRLLDQLAENGKELGVHEYLLIFLKFVQAVIPTIEYDYTKSIHL</sequence>
<dbReference type="Proteomes" id="UP000053676">
    <property type="component" value="Unassembled WGS sequence"/>
</dbReference>
<dbReference type="PANTHER" id="PTHR12866:SF2">
    <property type="entry name" value="UBIQUITIN-LIKE-CONJUGATING ENZYME ATG3"/>
    <property type="match status" value="1"/>
</dbReference>
<dbReference type="KEGG" id="nai:NECAME_12737"/>
<reference evidence="11" key="1">
    <citation type="journal article" date="2014" name="Nat. Genet.">
        <title>Genome of the human hookworm Necator americanus.</title>
        <authorList>
            <person name="Tang Y.T."/>
            <person name="Gao X."/>
            <person name="Rosa B.A."/>
            <person name="Abubucker S."/>
            <person name="Hallsworth-Pepin K."/>
            <person name="Martin J."/>
            <person name="Tyagi R."/>
            <person name="Heizer E."/>
            <person name="Zhang X."/>
            <person name="Bhonagiri-Palsikar V."/>
            <person name="Minx P."/>
            <person name="Warren W.C."/>
            <person name="Wang Q."/>
            <person name="Zhan B."/>
            <person name="Hotez P.J."/>
            <person name="Sternberg P.W."/>
            <person name="Dougall A."/>
            <person name="Gaze S.T."/>
            <person name="Mulvenna J."/>
            <person name="Sotillo J."/>
            <person name="Ranganathan S."/>
            <person name="Rabelo E.M."/>
            <person name="Wilson R.K."/>
            <person name="Felgner P.L."/>
            <person name="Bethony J."/>
            <person name="Hawdon J.M."/>
            <person name="Gasser R.B."/>
            <person name="Loukas A."/>
            <person name="Mitreva M."/>
        </authorList>
    </citation>
    <scope>NUCLEOTIDE SEQUENCE [LARGE SCALE GENOMIC DNA]</scope>
</reference>
<evidence type="ECO:0000256" key="9">
    <source>
        <dbReference type="ARBA" id="ARBA00034553"/>
    </source>
</evidence>
<organism evidence="10 11">
    <name type="scientific">Necator americanus</name>
    <name type="common">Human hookworm</name>
    <dbReference type="NCBI Taxonomy" id="51031"/>
    <lineage>
        <taxon>Eukaryota</taxon>
        <taxon>Metazoa</taxon>
        <taxon>Ecdysozoa</taxon>
        <taxon>Nematoda</taxon>
        <taxon>Chromadorea</taxon>
        <taxon>Rhabditida</taxon>
        <taxon>Rhabditina</taxon>
        <taxon>Rhabditomorpha</taxon>
        <taxon>Strongyloidea</taxon>
        <taxon>Ancylostomatidae</taxon>
        <taxon>Bunostominae</taxon>
        <taxon>Necator</taxon>
    </lineage>
</organism>
<keyword evidence="5" id="KW-0963">Cytoplasm</keyword>
<evidence type="ECO:0000313" key="10">
    <source>
        <dbReference type="EMBL" id="ETN74751.1"/>
    </source>
</evidence>
<dbReference type="GO" id="GO:0000407">
    <property type="term" value="C:phagophore assembly site"/>
    <property type="evidence" value="ECO:0007669"/>
    <property type="project" value="TreeGrafter"/>
</dbReference>
<evidence type="ECO:0000256" key="5">
    <source>
        <dbReference type="ARBA" id="ARBA00022490"/>
    </source>
</evidence>
<evidence type="ECO:0000256" key="3">
    <source>
        <dbReference type="ARBA" id="ARBA00017573"/>
    </source>
</evidence>
<dbReference type="GO" id="GO:0005829">
    <property type="term" value="C:cytosol"/>
    <property type="evidence" value="ECO:0007669"/>
    <property type="project" value="TreeGrafter"/>
</dbReference>
<dbReference type="GO" id="GO:0000422">
    <property type="term" value="P:autophagy of mitochondrion"/>
    <property type="evidence" value="ECO:0007669"/>
    <property type="project" value="TreeGrafter"/>
</dbReference>
<name>W2T0K1_NECAM</name>
<evidence type="ECO:0000256" key="1">
    <source>
        <dbReference type="ARBA" id="ARBA00004496"/>
    </source>
</evidence>